<feature type="domain" description="BESS" evidence="3">
    <location>
        <begin position="329"/>
        <end position="368"/>
    </location>
</feature>
<evidence type="ECO:0000313" key="4">
    <source>
        <dbReference type="EMBL" id="CAH0551661.1"/>
    </source>
</evidence>
<evidence type="ECO:0000256" key="1">
    <source>
        <dbReference type="PROSITE-ProRule" id="PRU00371"/>
    </source>
</evidence>
<feature type="compositionally biased region" description="Basic and acidic residues" evidence="2">
    <location>
        <begin position="139"/>
        <end position="165"/>
    </location>
</feature>
<name>A0A9P0B021_BRAAE</name>
<protein>
    <recommendedName>
        <fullName evidence="3">BESS domain-containing protein</fullName>
    </recommendedName>
</protein>
<dbReference type="InterPro" id="IPR004210">
    <property type="entry name" value="BESS_motif"/>
</dbReference>
<feature type="region of interest" description="Disordered" evidence="2">
    <location>
        <begin position="250"/>
        <end position="300"/>
    </location>
</feature>
<dbReference type="Proteomes" id="UP001154078">
    <property type="component" value="Chromosome 2"/>
</dbReference>
<feature type="region of interest" description="Disordered" evidence="2">
    <location>
        <begin position="139"/>
        <end position="188"/>
    </location>
</feature>
<evidence type="ECO:0000256" key="2">
    <source>
        <dbReference type="SAM" id="MobiDB-lite"/>
    </source>
</evidence>
<dbReference type="OrthoDB" id="6719928at2759"/>
<feature type="compositionally biased region" description="Polar residues" evidence="2">
    <location>
        <begin position="250"/>
        <end position="266"/>
    </location>
</feature>
<proteinExistence type="predicted"/>
<gene>
    <name evidence="4" type="ORF">MELIAE_LOCUS4221</name>
</gene>
<feature type="compositionally biased region" description="Low complexity" evidence="2">
    <location>
        <begin position="284"/>
        <end position="300"/>
    </location>
</feature>
<dbReference type="GO" id="GO:0005634">
    <property type="term" value="C:nucleus"/>
    <property type="evidence" value="ECO:0007669"/>
    <property type="project" value="UniProtKB-SubCell"/>
</dbReference>
<sequence length="451" mass="52911">MQEMEFPEVSEILDKYINNNDEHRIIEDNLVEGETMENSIMDYELQDNMVESKMIENSNMDMELQGNIVEDETLAKSLMEIQEKSPEKEMLLDISSPFKKTLFWPEVSKNTTKNAEKVPSVATSVEWQDYYKKKETKKLEKEKQIEERKKKRIENREQKQNEKSLRLVSKKQKKNKENTKPEEESNKEESWFCQICEEDYGNIESRKTSSGQANSSKKKWKYEDVMSFMIPFYKERRQKSSIQNTDIQLENNNDMSLSGDESNLQDLTEEPVHPRSVSPEHPRSVSPGSSHYSTSSTTTKIKKQQTSQVAEVLQNYFHQKQSLKVERKADPLQKYFAAVEETVRTFPPALQIEIKQKISSLLSDYELKNLNLMEAQQNPTQLPQNLMAHQQNEIQLPQNLMARHETQSPSQIDQYLPQFTQKTPAQVFQSRQNEMNDNDYDNSSYIYHNLK</sequence>
<keyword evidence="1" id="KW-0539">Nucleus</keyword>
<dbReference type="AlphaFoldDB" id="A0A9P0B021"/>
<dbReference type="PROSITE" id="PS51031">
    <property type="entry name" value="BESS"/>
    <property type="match status" value="1"/>
</dbReference>
<reference evidence="4" key="1">
    <citation type="submission" date="2021-12" db="EMBL/GenBank/DDBJ databases">
        <authorList>
            <person name="King R."/>
        </authorList>
    </citation>
    <scope>NUCLEOTIDE SEQUENCE</scope>
</reference>
<evidence type="ECO:0000313" key="5">
    <source>
        <dbReference type="Proteomes" id="UP001154078"/>
    </source>
</evidence>
<evidence type="ECO:0000259" key="3">
    <source>
        <dbReference type="PROSITE" id="PS51031"/>
    </source>
</evidence>
<organism evidence="4 5">
    <name type="scientific">Brassicogethes aeneus</name>
    <name type="common">Rape pollen beetle</name>
    <name type="synonym">Meligethes aeneus</name>
    <dbReference type="NCBI Taxonomy" id="1431903"/>
    <lineage>
        <taxon>Eukaryota</taxon>
        <taxon>Metazoa</taxon>
        <taxon>Ecdysozoa</taxon>
        <taxon>Arthropoda</taxon>
        <taxon>Hexapoda</taxon>
        <taxon>Insecta</taxon>
        <taxon>Pterygota</taxon>
        <taxon>Neoptera</taxon>
        <taxon>Endopterygota</taxon>
        <taxon>Coleoptera</taxon>
        <taxon>Polyphaga</taxon>
        <taxon>Cucujiformia</taxon>
        <taxon>Nitidulidae</taxon>
        <taxon>Meligethinae</taxon>
        <taxon>Brassicogethes</taxon>
    </lineage>
</organism>
<comment type="subcellular location">
    <subcellularLocation>
        <location evidence="1">Nucleus</location>
    </subcellularLocation>
</comment>
<feature type="compositionally biased region" description="Basic and acidic residues" evidence="2">
    <location>
        <begin position="175"/>
        <end position="188"/>
    </location>
</feature>
<dbReference type="EMBL" id="OV121133">
    <property type="protein sequence ID" value="CAH0551661.1"/>
    <property type="molecule type" value="Genomic_DNA"/>
</dbReference>
<feature type="compositionally biased region" description="Basic and acidic residues" evidence="2">
    <location>
        <begin position="270"/>
        <end position="283"/>
    </location>
</feature>
<keyword evidence="5" id="KW-1185">Reference proteome</keyword>
<dbReference type="GO" id="GO:0003677">
    <property type="term" value="F:DNA binding"/>
    <property type="evidence" value="ECO:0007669"/>
    <property type="project" value="InterPro"/>
</dbReference>
<feature type="region of interest" description="Disordered" evidence="2">
    <location>
        <begin position="432"/>
        <end position="451"/>
    </location>
</feature>
<accession>A0A9P0B021</accession>